<accession>A0A4Y2CSF2</accession>
<evidence type="ECO:0000313" key="2">
    <source>
        <dbReference type="Proteomes" id="UP000499080"/>
    </source>
</evidence>
<gene>
    <name evidence="1" type="ORF">AVEN_187851_1</name>
</gene>
<protein>
    <submittedName>
        <fullName evidence="1">Uncharacterized protein</fullName>
    </submittedName>
</protein>
<evidence type="ECO:0000313" key="1">
    <source>
        <dbReference type="EMBL" id="GBM07293.1"/>
    </source>
</evidence>
<reference evidence="1 2" key="1">
    <citation type="journal article" date="2019" name="Sci. Rep.">
        <title>Orb-weaving spider Araneus ventricosus genome elucidates the spidroin gene catalogue.</title>
        <authorList>
            <person name="Kono N."/>
            <person name="Nakamura H."/>
            <person name="Ohtoshi R."/>
            <person name="Moran D.A.P."/>
            <person name="Shinohara A."/>
            <person name="Yoshida Y."/>
            <person name="Fujiwara M."/>
            <person name="Mori M."/>
            <person name="Tomita M."/>
            <person name="Arakawa K."/>
        </authorList>
    </citation>
    <scope>NUCLEOTIDE SEQUENCE [LARGE SCALE GENOMIC DNA]</scope>
</reference>
<organism evidence="1 2">
    <name type="scientific">Araneus ventricosus</name>
    <name type="common">Orbweaver spider</name>
    <name type="synonym">Epeira ventricosa</name>
    <dbReference type="NCBI Taxonomy" id="182803"/>
    <lineage>
        <taxon>Eukaryota</taxon>
        <taxon>Metazoa</taxon>
        <taxon>Ecdysozoa</taxon>
        <taxon>Arthropoda</taxon>
        <taxon>Chelicerata</taxon>
        <taxon>Arachnida</taxon>
        <taxon>Araneae</taxon>
        <taxon>Araneomorphae</taxon>
        <taxon>Entelegynae</taxon>
        <taxon>Araneoidea</taxon>
        <taxon>Araneidae</taxon>
        <taxon>Araneus</taxon>
    </lineage>
</organism>
<dbReference type="Proteomes" id="UP000499080">
    <property type="component" value="Unassembled WGS sequence"/>
</dbReference>
<proteinExistence type="predicted"/>
<keyword evidence="2" id="KW-1185">Reference proteome</keyword>
<dbReference type="AlphaFoldDB" id="A0A4Y2CSF2"/>
<name>A0A4Y2CSF2_ARAVE</name>
<comment type="caution">
    <text evidence="1">The sequence shown here is derived from an EMBL/GenBank/DDBJ whole genome shotgun (WGS) entry which is preliminary data.</text>
</comment>
<sequence length="94" mass="10807">MNNLKRLTFQIKEKSSCTFQRDLGQSESLNYSDTCYERRSFPEKECVRTRMTGMHFPTPSSCRVAIRRLPPIEADKGDFTSQRIVLRISGLSGT</sequence>
<dbReference type="EMBL" id="BGPR01000241">
    <property type="protein sequence ID" value="GBM07293.1"/>
    <property type="molecule type" value="Genomic_DNA"/>
</dbReference>